<dbReference type="HOGENOM" id="CLU_051402_4_3_9"/>
<dbReference type="SUPFAM" id="SSF52218">
    <property type="entry name" value="Flavoproteins"/>
    <property type="match status" value="1"/>
</dbReference>
<dbReference type="GO" id="GO:0010181">
    <property type="term" value="F:FMN binding"/>
    <property type="evidence" value="ECO:0007669"/>
    <property type="project" value="UniProtKB-UniRule"/>
</dbReference>
<comment type="cofactor">
    <cofactor evidence="1 7">
        <name>FMN</name>
        <dbReference type="ChEBI" id="CHEBI:58210"/>
    </cofactor>
</comment>
<protein>
    <recommendedName>
        <fullName evidence="7">Flavodoxin</fullName>
    </recommendedName>
</protein>
<dbReference type="NCBIfam" id="NF004049">
    <property type="entry name" value="PRK05568.1"/>
    <property type="match status" value="1"/>
</dbReference>
<dbReference type="PANTHER" id="PTHR43717:SF1">
    <property type="entry name" value="ANAEROBIC NITRIC OXIDE REDUCTASE FLAVORUBREDOXIN"/>
    <property type="match status" value="1"/>
</dbReference>
<evidence type="ECO:0000313" key="10">
    <source>
        <dbReference type="Proteomes" id="UP000001412"/>
    </source>
</evidence>
<evidence type="ECO:0000256" key="4">
    <source>
        <dbReference type="ARBA" id="ARBA00022630"/>
    </source>
</evidence>
<keyword evidence="4 7" id="KW-0285">Flavoprotein</keyword>
<evidence type="ECO:0000256" key="6">
    <source>
        <dbReference type="ARBA" id="ARBA00022982"/>
    </source>
</evidence>
<dbReference type="KEGG" id="ctc:CTC_00430"/>
<dbReference type="NCBIfam" id="NF004050">
    <property type="entry name" value="PRK05569.1"/>
    <property type="match status" value="1"/>
</dbReference>
<dbReference type="InterPro" id="IPR001226">
    <property type="entry name" value="Flavodoxin_CS"/>
</dbReference>
<dbReference type="Proteomes" id="UP000001412">
    <property type="component" value="Chromosome"/>
</dbReference>
<keyword evidence="6 7" id="KW-0249">Electron transport</keyword>
<keyword evidence="3 7" id="KW-0813">Transport</keyword>
<dbReference type="InterPro" id="IPR029039">
    <property type="entry name" value="Flavoprotein-like_sf"/>
</dbReference>
<evidence type="ECO:0000256" key="7">
    <source>
        <dbReference type="RuleBase" id="RU367037"/>
    </source>
</evidence>
<sequence>MFLCFYVLTKLEISNNIIYESDNQYQLPGGIYMKNISVIYWSGTGNTEAMAEALAEGAKAAGGQVKLVSVDEVSEDDVKNADAVALGCPSMGDEVLEEGSMEPFIEQTSNLYKGKNVALFGSYGWGSGQWMEDWQARMEGYGANLVEDGLIINYTPDDEGLEKCKQLGESLVKA</sequence>
<dbReference type="PROSITE" id="PS50902">
    <property type="entry name" value="FLAVODOXIN_LIKE"/>
    <property type="match status" value="1"/>
</dbReference>
<organism evidence="9 10">
    <name type="scientific">Clostridium tetani (strain Massachusetts / E88)</name>
    <dbReference type="NCBI Taxonomy" id="212717"/>
    <lineage>
        <taxon>Bacteria</taxon>
        <taxon>Bacillati</taxon>
        <taxon>Bacillota</taxon>
        <taxon>Clostridia</taxon>
        <taxon>Eubacteriales</taxon>
        <taxon>Clostridiaceae</taxon>
        <taxon>Clostridium</taxon>
    </lineage>
</organism>
<evidence type="ECO:0000256" key="3">
    <source>
        <dbReference type="ARBA" id="ARBA00022448"/>
    </source>
</evidence>
<dbReference type="GO" id="GO:0016651">
    <property type="term" value="F:oxidoreductase activity, acting on NAD(P)H"/>
    <property type="evidence" value="ECO:0007669"/>
    <property type="project" value="UniProtKB-ARBA"/>
</dbReference>
<keyword evidence="10" id="KW-1185">Reference proteome</keyword>
<evidence type="ECO:0000256" key="5">
    <source>
        <dbReference type="ARBA" id="ARBA00022643"/>
    </source>
</evidence>
<dbReference type="PROSITE" id="PS00201">
    <property type="entry name" value="FLAVODOXIN"/>
    <property type="match status" value="1"/>
</dbReference>
<feature type="domain" description="Flavodoxin-like" evidence="8">
    <location>
        <begin position="36"/>
        <end position="172"/>
    </location>
</feature>
<evidence type="ECO:0000256" key="1">
    <source>
        <dbReference type="ARBA" id="ARBA00001917"/>
    </source>
</evidence>
<dbReference type="Pfam" id="PF00258">
    <property type="entry name" value="Flavodoxin_1"/>
    <property type="match status" value="1"/>
</dbReference>
<evidence type="ECO:0000313" key="9">
    <source>
        <dbReference type="EMBL" id="AAO35064.1"/>
    </source>
</evidence>
<evidence type="ECO:0000256" key="2">
    <source>
        <dbReference type="ARBA" id="ARBA00005267"/>
    </source>
</evidence>
<reference evidence="9 10" key="1">
    <citation type="journal article" date="2003" name="Proc. Natl. Acad. Sci. U.S.A.">
        <title>The genome sequence of Clostridium tetani, the causative agent of tetanus disease.</title>
        <authorList>
            <person name="Brueggemann H."/>
            <person name="Baumer S."/>
            <person name="Fricke W.F."/>
            <person name="Wiezer A."/>
            <person name="Liesegang H."/>
            <person name="Decker I."/>
            <person name="Herzberg C."/>
            <person name="Martinez-Arias R."/>
            <person name="Merkl R."/>
            <person name="Henne A."/>
            <person name="Gottschalk G."/>
        </authorList>
    </citation>
    <scope>NUCLEOTIDE SEQUENCE [LARGE SCALE GENOMIC DNA]</scope>
    <source>
        <strain evidence="10">Massachusetts / E88</strain>
    </source>
</reference>
<name>Q898L5_CLOTE</name>
<dbReference type="STRING" id="212717.CTC_00430"/>
<dbReference type="EMBL" id="AE015927">
    <property type="protein sequence ID" value="AAO35064.1"/>
    <property type="molecule type" value="Genomic_DNA"/>
</dbReference>
<comment type="similarity">
    <text evidence="2 7">Belongs to the flavodoxin family.</text>
</comment>
<gene>
    <name evidence="9" type="ordered locus">CTC_00430</name>
</gene>
<dbReference type="NCBIfam" id="TIGR01753">
    <property type="entry name" value="flav_short"/>
    <property type="match status" value="1"/>
</dbReference>
<dbReference type="AlphaFoldDB" id="Q898L5"/>
<dbReference type="PANTHER" id="PTHR43717">
    <property type="entry name" value="ANAEROBIC NITRIC OXIDE REDUCTASE FLAVORUBREDOXIN"/>
    <property type="match status" value="1"/>
</dbReference>
<keyword evidence="5 7" id="KW-0288">FMN</keyword>
<dbReference type="InterPro" id="IPR010087">
    <property type="entry name" value="Flav_short"/>
</dbReference>
<accession>Q898L5</accession>
<dbReference type="InterPro" id="IPR008254">
    <property type="entry name" value="Flavodoxin/NO_synth"/>
</dbReference>
<comment type="function">
    <text evidence="7">Low-potential electron donor to a number of redox enzymes.</text>
</comment>
<dbReference type="GO" id="GO:0009055">
    <property type="term" value="F:electron transfer activity"/>
    <property type="evidence" value="ECO:0007669"/>
    <property type="project" value="UniProtKB-UniRule"/>
</dbReference>
<evidence type="ECO:0000259" key="8">
    <source>
        <dbReference type="PROSITE" id="PS50902"/>
    </source>
</evidence>
<proteinExistence type="inferred from homology"/>
<dbReference type="Gene3D" id="3.40.50.360">
    <property type="match status" value="1"/>
</dbReference>